<dbReference type="PANTHER" id="PTHR33064:SF37">
    <property type="entry name" value="RIBONUCLEASE H"/>
    <property type="match status" value="1"/>
</dbReference>
<evidence type="ECO:0000313" key="2">
    <source>
        <dbReference type="Proteomes" id="UP000765509"/>
    </source>
</evidence>
<comment type="caution">
    <text evidence="1">The sequence shown here is derived from an EMBL/GenBank/DDBJ whole genome shotgun (WGS) entry which is preliminary data.</text>
</comment>
<dbReference type="AlphaFoldDB" id="A0A9Q3HGV5"/>
<dbReference type="Proteomes" id="UP000765509">
    <property type="component" value="Unassembled WGS sequence"/>
</dbReference>
<dbReference type="InterPro" id="IPR043128">
    <property type="entry name" value="Rev_trsase/Diguanyl_cyclase"/>
</dbReference>
<organism evidence="1 2">
    <name type="scientific">Austropuccinia psidii MF-1</name>
    <dbReference type="NCBI Taxonomy" id="1389203"/>
    <lineage>
        <taxon>Eukaryota</taxon>
        <taxon>Fungi</taxon>
        <taxon>Dikarya</taxon>
        <taxon>Basidiomycota</taxon>
        <taxon>Pucciniomycotina</taxon>
        <taxon>Pucciniomycetes</taxon>
        <taxon>Pucciniales</taxon>
        <taxon>Sphaerophragmiaceae</taxon>
        <taxon>Austropuccinia</taxon>
    </lineage>
</organism>
<name>A0A9Q3HGV5_9BASI</name>
<dbReference type="InterPro" id="IPR043502">
    <property type="entry name" value="DNA/RNA_pol_sf"/>
</dbReference>
<gene>
    <name evidence="1" type="ORF">O181_041145</name>
</gene>
<evidence type="ECO:0008006" key="3">
    <source>
        <dbReference type="Google" id="ProtNLM"/>
    </source>
</evidence>
<dbReference type="OrthoDB" id="3193212at2759"/>
<proteinExistence type="predicted"/>
<reference evidence="1" key="1">
    <citation type="submission" date="2021-03" db="EMBL/GenBank/DDBJ databases">
        <title>Draft genome sequence of rust myrtle Austropuccinia psidii MF-1, a brazilian biotype.</title>
        <authorList>
            <person name="Quecine M.C."/>
            <person name="Pachon D.M.R."/>
            <person name="Bonatelli M.L."/>
            <person name="Correr F.H."/>
            <person name="Franceschini L.M."/>
            <person name="Leite T.F."/>
            <person name="Margarido G.R.A."/>
            <person name="Almeida C.A."/>
            <person name="Ferrarezi J.A."/>
            <person name="Labate C.A."/>
        </authorList>
    </citation>
    <scope>NUCLEOTIDE SEQUENCE</scope>
    <source>
        <strain evidence="1">MF-1</strain>
    </source>
</reference>
<keyword evidence="2" id="KW-1185">Reference proteome</keyword>
<accession>A0A9Q3HGV5</accession>
<protein>
    <recommendedName>
        <fullName evidence="3">Reverse transcriptase/retrotransposon-derived protein RNase H-like domain-containing protein</fullName>
    </recommendedName>
</protein>
<evidence type="ECO:0000313" key="1">
    <source>
        <dbReference type="EMBL" id="MBW0501430.1"/>
    </source>
</evidence>
<sequence length="128" mass="14864">MEERKDQDHFTTKKHYQKTPQIRRFIWEYAINLERILFRIEEAGLTISGSKFACCVPALDIVGNVVSFKGRTISKQKVKKIQNWPTPLNNKEIRGFLVLCAYVSIFIENFSQAESPLGRLTRADADWD</sequence>
<dbReference type="Gene3D" id="3.30.70.270">
    <property type="match status" value="1"/>
</dbReference>
<dbReference type="PANTHER" id="PTHR33064">
    <property type="entry name" value="POL PROTEIN"/>
    <property type="match status" value="1"/>
</dbReference>
<dbReference type="InterPro" id="IPR051320">
    <property type="entry name" value="Viral_Replic_Matur_Polypro"/>
</dbReference>
<dbReference type="EMBL" id="AVOT02016315">
    <property type="protein sequence ID" value="MBW0501430.1"/>
    <property type="molecule type" value="Genomic_DNA"/>
</dbReference>
<dbReference type="SUPFAM" id="SSF56672">
    <property type="entry name" value="DNA/RNA polymerases"/>
    <property type="match status" value="1"/>
</dbReference>